<evidence type="ECO:0000313" key="2">
    <source>
        <dbReference type="EMBL" id="KAG9262253.1"/>
    </source>
</evidence>
<dbReference type="Pfam" id="PF03299">
    <property type="entry name" value="TF_AP-2"/>
    <property type="match status" value="1"/>
</dbReference>
<dbReference type="Proteomes" id="UP000752171">
    <property type="component" value="Unassembled WGS sequence"/>
</dbReference>
<comment type="caution">
    <text evidence="2">The sequence shown here is derived from an EMBL/GenBank/DDBJ whole genome shotgun (WGS) entry which is preliminary data.</text>
</comment>
<evidence type="ECO:0000259" key="1">
    <source>
        <dbReference type="Pfam" id="PF03299"/>
    </source>
</evidence>
<proteinExistence type="predicted"/>
<sequence>MVESLLKSSNFREKRRYRVSLDEIQRRIGPPEFLSLNGLVSYLRTAKSNKDSLKGELEAAGIIPPPVTRLTSMCSKLTEDEADDLAVDLGKLASRHIDFQSAAETQQSSQDKATDLLKAKSVQEFLGQTKNVLAPFMSRYNTVTHGLRHERHLRSLFKFWRRTYVKSYGSLQKKV</sequence>
<dbReference type="InterPro" id="IPR013854">
    <property type="entry name" value="TF_AP2_C"/>
</dbReference>
<organism evidence="2 3">
    <name type="scientific">Astyanax mexicanus</name>
    <name type="common">Blind cave fish</name>
    <name type="synonym">Astyanax fasciatus mexicanus</name>
    <dbReference type="NCBI Taxonomy" id="7994"/>
    <lineage>
        <taxon>Eukaryota</taxon>
        <taxon>Metazoa</taxon>
        <taxon>Chordata</taxon>
        <taxon>Craniata</taxon>
        <taxon>Vertebrata</taxon>
        <taxon>Euteleostomi</taxon>
        <taxon>Actinopterygii</taxon>
        <taxon>Neopterygii</taxon>
        <taxon>Teleostei</taxon>
        <taxon>Ostariophysi</taxon>
        <taxon>Characiformes</taxon>
        <taxon>Characoidei</taxon>
        <taxon>Acestrorhamphidae</taxon>
        <taxon>Acestrorhamphinae</taxon>
        <taxon>Astyanax</taxon>
    </lineage>
</organism>
<dbReference type="EMBL" id="JAICCE010000021">
    <property type="protein sequence ID" value="KAG9262253.1"/>
    <property type="molecule type" value="Genomic_DNA"/>
</dbReference>
<gene>
    <name evidence="2" type="ORF">AMEX_G24008</name>
</gene>
<feature type="non-terminal residue" evidence="2">
    <location>
        <position position="175"/>
    </location>
</feature>
<protein>
    <submittedName>
        <fullName evidence="2">Transcription factor AP-2-alpha-like isoform X1</fullName>
    </submittedName>
</protein>
<reference evidence="2 3" key="1">
    <citation type="submission" date="2021-07" db="EMBL/GenBank/DDBJ databases">
        <authorList>
            <person name="Imarazene B."/>
            <person name="Zahm M."/>
            <person name="Klopp C."/>
            <person name="Cabau C."/>
            <person name="Beille S."/>
            <person name="Jouanno E."/>
            <person name="Castinel A."/>
            <person name="Lluch J."/>
            <person name="Gil L."/>
            <person name="Kuchtly C."/>
            <person name="Lopez Roques C."/>
            <person name="Donnadieu C."/>
            <person name="Parrinello H."/>
            <person name="Journot L."/>
            <person name="Du K."/>
            <person name="Schartl M."/>
            <person name="Retaux S."/>
            <person name="Guiguen Y."/>
        </authorList>
    </citation>
    <scope>NUCLEOTIDE SEQUENCE [LARGE SCALE GENOMIC DNA]</scope>
    <source>
        <strain evidence="2">Pach_M1</strain>
        <tissue evidence="2">Testis</tissue>
    </source>
</reference>
<accession>A0A8T2KSE7</accession>
<feature type="domain" description="Transcription factor AP-2 C-terminal" evidence="1">
    <location>
        <begin position="9"/>
        <end position="146"/>
    </location>
</feature>
<dbReference type="AlphaFoldDB" id="A0A8T2KSE7"/>
<evidence type="ECO:0000313" key="3">
    <source>
        <dbReference type="Proteomes" id="UP000752171"/>
    </source>
</evidence>
<name>A0A8T2KSE7_ASTMX</name>